<dbReference type="PANTHER" id="PTHR33571:SF14">
    <property type="entry name" value="PROTEIN ADENYLYLTRANSFERASE MJ0435-RELATED"/>
    <property type="match status" value="1"/>
</dbReference>
<evidence type="ECO:0000256" key="2">
    <source>
        <dbReference type="ARBA" id="ARBA00022649"/>
    </source>
</evidence>
<dbReference type="PANTHER" id="PTHR33571">
    <property type="entry name" value="SSL8005 PROTEIN"/>
    <property type="match status" value="1"/>
</dbReference>
<keyword evidence="6" id="KW-0547">Nucleotide-binding</keyword>
<dbReference type="Proteomes" id="UP001218246">
    <property type="component" value="Unassembled WGS sequence"/>
</dbReference>
<evidence type="ECO:0000256" key="5">
    <source>
        <dbReference type="ARBA" id="ARBA00022723"/>
    </source>
</evidence>
<dbReference type="Gene3D" id="3.30.460.10">
    <property type="entry name" value="Beta Polymerase, domain 2"/>
    <property type="match status" value="1"/>
</dbReference>
<keyword evidence="3" id="KW-0808">Transferase</keyword>
<evidence type="ECO:0000256" key="4">
    <source>
        <dbReference type="ARBA" id="ARBA00022695"/>
    </source>
</evidence>
<evidence type="ECO:0000256" key="6">
    <source>
        <dbReference type="ARBA" id="ARBA00022741"/>
    </source>
</evidence>
<evidence type="ECO:0000256" key="3">
    <source>
        <dbReference type="ARBA" id="ARBA00022679"/>
    </source>
</evidence>
<keyword evidence="8" id="KW-0460">Magnesium</keyword>
<organism evidence="11 12">
    <name type="scientific">Ectobacillus antri</name>
    <dbReference type="NCBI Taxonomy" id="2486280"/>
    <lineage>
        <taxon>Bacteria</taxon>
        <taxon>Bacillati</taxon>
        <taxon>Bacillota</taxon>
        <taxon>Bacilli</taxon>
        <taxon>Bacillales</taxon>
        <taxon>Bacillaceae</taxon>
        <taxon>Ectobacillus</taxon>
    </lineage>
</organism>
<protein>
    <submittedName>
        <fullName evidence="11">Nucleotidyltransferase family protein</fullName>
    </submittedName>
</protein>
<evidence type="ECO:0000259" key="10">
    <source>
        <dbReference type="Pfam" id="PF01909"/>
    </source>
</evidence>
<proteinExistence type="inferred from homology"/>
<reference evidence="11 12" key="1">
    <citation type="submission" date="2023-04" db="EMBL/GenBank/DDBJ databases">
        <title>Ectobacillus antri isolated from activated sludge.</title>
        <authorList>
            <person name="Yan P."/>
            <person name="Liu X."/>
        </authorList>
    </citation>
    <scope>NUCLEOTIDE SEQUENCE [LARGE SCALE GENOMIC DNA]</scope>
    <source>
        <strain evidence="11 12">C18H</strain>
    </source>
</reference>
<sequence>MTDNEELFKKLQERAMDIKQFNVEQLGIFGSFARGDATETSDIDILVKFNDGHKKFKSYMGLKFYLEGLLGREVDLVTSESIRKEIQPHIKEDIRYVQGL</sequence>
<feature type="domain" description="Polymerase nucleotidyl transferase" evidence="10">
    <location>
        <begin position="20"/>
        <end position="94"/>
    </location>
</feature>
<name>A0ABT6H7L5_9BACI</name>
<evidence type="ECO:0000313" key="12">
    <source>
        <dbReference type="Proteomes" id="UP001218246"/>
    </source>
</evidence>
<dbReference type="EMBL" id="JARULN010000024">
    <property type="protein sequence ID" value="MDG5755311.1"/>
    <property type="molecule type" value="Genomic_DNA"/>
</dbReference>
<evidence type="ECO:0000256" key="9">
    <source>
        <dbReference type="ARBA" id="ARBA00038276"/>
    </source>
</evidence>
<dbReference type="InterPro" id="IPR043519">
    <property type="entry name" value="NT_sf"/>
</dbReference>
<comment type="caution">
    <text evidence="11">The sequence shown here is derived from an EMBL/GenBank/DDBJ whole genome shotgun (WGS) entry which is preliminary data.</text>
</comment>
<dbReference type="SUPFAM" id="SSF81301">
    <property type="entry name" value="Nucleotidyltransferase"/>
    <property type="match status" value="1"/>
</dbReference>
<dbReference type="InterPro" id="IPR002934">
    <property type="entry name" value="Polymerase_NTP_transf_dom"/>
</dbReference>
<keyword evidence="2" id="KW-1277">Toxin-antitoxin system</keyword>
<dbReference type="CDD" id="cd05403">
    <property type="entry name" value="NT_KNTase_like"/>
    <property type="match status" value="1"/>
</dbReference>
<dbReference type="InterPro" id="IPR052038">
    <property type="entry name" value="Type-VII_TA_antitoxin"/>
</dbReference>
<keyword evidence="4" id="KW-0548">Nucleotidyltransferase</keyword>
<keyword evidence="5" id="KW-0479">Metal-binding</keyword>
<evidence type="ECO:0000256" key="7">
    <source>
        <dbReference type="ARBA" id="ARBA00022840"/>
    </source>
</evidence>
<evidence type="ECO:0000256" key="8">
    <source>
        <dbReference type="ARBA" id="ARBA00022842"/>
    </source>
</evidence>
<evidence type="ECO:0000313" key="11">
    <source>
        <dbReference type="EMBL" id="MDG5755311.1"/>
    </source>
</evidence>
<dbReference type="Pfam" id="PF01909">
    <property type="entry name" value="NTP_transf_2"/>
    <property type="match status" value="1"/>
</dbReference>
<comment type="similarity">
    <text evidence="9">Belongs to the MntA antitoxin family.</text>
</comment>
<accession>A0ABT6H7L5</accession>
<gene>
    <name evidence="11" type="ORF">P6P90_15525</name>
</gene>
<dbReference type="RefSeq" id="WP_124565413.1">
    <property type="nucleotide sequence ID" value="NZ_JARRRY010000022.1"/>
</dbReference>
<keyword evidence="12" id="KW-1185">Reference proteome</keyword>
<evidence type="ECO:0000256" key="1">
    <source>
        <dbReference type="ARBA" id="ARBA00001946"/>
    </source>
</evidence>
<comment type="cofactor">
    <cofactor evidence="1">
        <name>Mg(2+)</name>
        <dbReference type="ChEBI" id="CHEBI:18420"/>
    </cofactor>
</comment>
<keyword evidence="7" id="KW-0067">ATP-binding</keyword>